<accession>A0A194UVP1</accession>
<evidence type="ECO:0000313" key="8">
    <source>
        <dbReference type="Proteomes" id="UP000078576"/>
    </source>
</evidence>
<feature type="compositionally biased region" description="Low complexity" evidence="5">
    <location>
        <begin position="197"/>
        <end position="213"/>
    </location>
</feature>
<feature type="region of interest" description="Disordered" evidence="5">
    <location>
        <begin position="1"/>
        <end position="60"/>
    </location>
</feature>
<evidence type="ECO:0000256" key="1">
    <source>
        <dbReference type="ARBA" id="ARBA00004167"/>
    </source>
</evidence>
<keyword evidence="2 6" id="KW-0812">Transmembrane</keyword>
<comment type="subcellular location">
    <subcellularLocation>
        <location evidence="1">Membrane</location>
        <topology evidence="1">Single-pass membrane protein</topology>
    </subcellularLocation>
</comment>
<organism evidence="7 8">
    <name type="scientific">Cytospora mali</name>
    <name type="common">Apple Valsa canker fungus</name>
    <name type="synonym">Valsa mali</name>
    <dbReference type="NCBI Taxonomy" id="578113"/>
    <lineage>
        <taxon>Eukaryota</taxon>
        <taxon>Fungi</taxon>
        <taxon>Dikarya</taxon>
        <taxon>Ascomycota</taxon>
        <taxon>Pezizomycotina</taxon>
        <taxon>Sordariomycetes</taxon>
        <taxon>Sordariomycetidae</taxon>
        <taxon>Diaporthales</taxon>
        <taxon>Cytosporaceae</taxon>
        <taxon>Cytospora</taxon>
    </lineage>
</organism>
<proteinExistence type="predicted"/>
<dbReference type="EMBL" id="KN714682">
    <property type="protein sequence ID" value="KUI55684.1"/>
    <property type="molecule type" value="Genomic_DNA"/>
</dbReference>
<keyword evidence="8" id="KW-1185">Reference proteome</keyword>
<dbReference type="GO" id="GO:0016020">
    <property type="term" value="C:membrane"/>
    <property type="evidence" value="ECO:0007669"/>
    <property type="project" value="UniProtKB-SubCell"/>
</dbReference>
<dbReference type="Proteomes" id="UP000078576">
    <property type="component" value="Unassembled WGS sequence"/>
</dbReference>
<dbReference type="InterPro" id="IPR029208">
    <property type="entry name" value="COX14"/>
</dbReference>
<feature type="compositionally biased region" description="Low complexity" evidence="5">
    <location>
        <begin position="9"/>
        <end position="20"/>
    </location>
</feature>
<dbReference type="Pfam" id="PF14880">
    <property type="entry name" value="COX14"/>
    <property type="match status" value="1"/>
</dbReference>
<reference evidence="8" key="1">
    <citation type="submission" date="2014-12" db="EMBL/GenBank/DDBJ databases">
        <title>Genome Sequence of Valsa Canker Pathogens Uncovers a Specific Adaption of Colonization on Woody Bark.</title>
        <authorList>
            <person name="Yin Z."/>
            <person name="Liu H."/>
            <person name="Gao X."/>
            <person name="Li Z."/>
            <person name="Song N."/>
            <person name="Ke X."/>
            <person name="Dai Q."/>
            <person name="Wu Y."/>
            <person name="Sun Y."/>
            <person name="Xu J.-R."/>
            <person name="Kang Z.K."/>
            <person name="Wang L."/>
            <person name="Huang L."/>
        </authorList>
    </citation>
    <scope>NUCLEOTIDE SEQUENCE [LARGE SCALE GENOMIC DNA]</scope>
    <source>
        <strain evidence="8">SXYL134</strain>
    </source>
</reference>
<feature type="compositionally biased region" description="Polar residues" evidence="5">
    <location>
        <begin position="283"/>
        <end position="296"/>
    </location>
</feature>
<evidence type="ECO:0000256" key="5">
    <source>
        <dbReference type="SAM" id="MobiDB-lite"/>
    </source>
</evidence>
<feature type="compositionally biased region" description="Pro residues" evidence="5">
    <location>
        <begin position="32"/>
        <end position="47"/>
    </location>
</feature>
<dbReference type="OrthoDB" id="4205486at2759"/>
<feature type="compositionally biased region" description="Basic and acidic residues" evidence="5">
    <location>
        <begin position="246"/>
        <end position="271"/>
    </location>
</feature>
<sequence length="306" mass="32635">MASKDGERSASTATRFTATTPHASSKVGSSRFPPPPGAGGPSKPPSPAGGQIPHSETPEQRVARLRAAHNKAKTANVSRFDQMIAKSRPFFDSAHRITVLSLVGLTAVAGLLTAYTAYDMLRYNRKRKAEFLEAQRQMSADSLEAARLAYMRGDASEEQVSLVEEANARAGSAGGEGFKLPSILSAPKPIKREDESPAQSEQAASSSGASESIPGEKKSSGIFGWFSSSGTKKEEGADSTAAGSRDAPRTLEDKQDMLRKAREAFEKEKANQRSGGPLDRIGTQATTTEPIQSNGAEQPKKKGWLW</sequence>
<feature type="transmembrane region" description="Helical" evidence="6">
    <location>
        <begin position="97"/>
        <end position="118"/>
    </location>
</feature>
<protein>
    <submittedName>
        <fullName evidence="7">Uncharacterized protein</fullName>
    </submittedName>
</protein>
<keyword evidence="3 6" id="KW-1133">Transmembrane helix</keyword>
<keyword evidence="4 6" id="KW-0472">Membrane</keyword>
<evidence type="ECO:0000256" key="2">
    <source>
        <dbReference type="ARBA" id="ARBA00022692"/>
    </source>
</evidence>
<feature type="region of interest" description="Disordered" evidence="5">
    <location>
        <begin position="190"/>
        <end position="306"/>
    </location>
</feature>
<dbReference type="STRING" id="694573.A0A194UVP1"/>
<dbReference type="AlphaFoldDB" id="A0A194UVP1"/>
<evidence type="ECO:0000256" key="6">
    <source>
        <dbReference type="SAM" id="Phobius"/>
    </source>
</evidence>
<evidence type="ECO:0000313" key="7">
    <source>
        <dbReference type="EMBL" id="KUI55684.1"/>
    </source>
</evidence>
<name>A0A194UVP1_CYTMA</name>
<evidence type="ECO:0000256" key="3">
    <source>
        <dbReference type="ARBA" id="ARBA00022989"/>
    </source>
</evidence>
<feature type="compositionally biased region" description="Low complexity" evidence="5">
    <location>
        <begin position="220"/>
        <end position="230"/>
    </location>
</feature>
<evidence type="ECO:0000256" key="4">
    <source>
        <dbReference type="ARBA" id="ARBA00023136"/>
    </source>
</evidence>
<gene>
    <name evidence="7" type="ORF">VP1G_02995</name>
</gene>